<dbReference type="InterPro" id="IPR029044">
    <property type="entry name" value="Nucleotide-diphossugar_trans"/>
</dbReference>
<evidence type="ECO:0000313" key="3">
    <source>
        <dbReference type="Proteomes" id="UP000434409"/>
    </source>
</evidence>
<protein>
    <submittedName>
        <fullName evidence="2">Glycosyltransferase</fullName>
    </submittedName>
</protein>
<dbReference type="GO" id="GO:0016758">
    <property type="term" value="F:hexosyltransferase activity"/>
    <property type="evidence" value="ECO:0007669"/>
    <property type="project" value="UniProtKB-ARBA"/>
</dbReference>
<name>A0A6N7UXZ3_9FIRM</name>
<organism evidence="2 3">
    <name type="scientific">Suipraeoptans intestinalis</name>
    <dbReference type="NCBI Taxonomy" id="2606628"/>
    <lineage>
        <taxon>Bacteria</taxon>
        <taxon>Bacillati</taxon>
        <taxon>Bacillota</taxon>
        <taxon>Clostridia</taxon>
        <taxon>Lachnospirales</taxon>
        <taxon>Lachnospiraceae</taxon>
        <taxon>Suipraeoptans</taxon>
    </lineage>
</organism>
<gene>
    <name evidence="2" type="ORF">FYJ34_02080</name>
</gene>
<dbReference type="PANTHER" id="PTHR22916">
    <property type="entry name" value="GLYCOSYLTRANSFERASE"/>
    <property type="match status" value="1"/>
</dbReference>
<keyword evidence="3" id="KW-1185">Reference proteome</keyword>
<evidence type="ECO:0000259" key="1">
    <source>
        <dbReference type="Pfam" id="PF00535"/>
    </source>
</evidence>
<reference evidence="2 3" key="1">
    <citation type="submission" date="2019-08" db="EMBL/GenBank/DDBJ databases">
        <title>In-depth cultivation of the pig gut microbiome towards novel bacterial diversity and tailored functional studies.</title>
        <authorList>
            <person name="Wylensek D."/>
            <person name="Hitch T.C.A."/>
            <person name="Clavel T."/>
        </authorList>
    </citation>
    <scope>NUCLEOTIDE SEQUENCE [LARGE SCALE GENOMIC DNA]</scope>
    <source>
        <strain evidence="2 3">68-1-5</strain>
    </source>
</reference>
<dbReference type="Pfam" id="PF00535">
    <property type="entry name" value="Glycos_transf_2"/>
    <property type="match status" value="1"/>
</dbReference>
<dbReference type="PANTHER" id="PTHR22916:SF3">
    <property type="entry name" value="UDP-GLCNAC:BETAGAL BETA-1,3-N-ACETYLGLUCOSAMINYLTRANSFERASE-LIKE PROTEIN 1"/>
    <property type="match status" value="1"/>
</dbReference>
<dbReference type="AlphaFoldDB" id="A0A6N7UXZ3"/>
<evidence type="ECO:0000313" key="2">
    <source>
        <dbReference type="EMBL" id="MSR93099.1"/>
    </source>
</evidence>
<dbReference type="SUPFAM" id="SSF53448">
    <property type="entry name" value="Nucleotide-diphospho-sugar transferases"/>
    <property type="match status" value="2"/>
</dbReference>
<dbReference type="CDD" id="cd04184">
    <property type="entry name" value="GT2_RfbC_Mx_like"/>
    <property type="match status" value="1"/>
</dbReference>
<dbReference type="EMBL" id="VULY01000018">
    <property type="protein sequence ID" value="MSR93099.1"/>
    <property type="molecule type" value="Genomic_DNA"/>
</dbReference>
<sequence>MLRRKLDRVRLLIRQQGVMRTAIYYIGKKAREKSFLEKVRSYHICSEEMLKVQREDAFSNSPRISIITPLYNTPQRFLEELLVSVKNQTYKNWELCLADGSDEEHEYVGKICKEYAEQDGRVRYRKLEQNLGIVGNTNRCIEHSTGEYIGLLDHDDLLHPSALYEVVVKIQRGADFIYTDELKFRDNIGDSTDIVCKSGFGKDELRSHNYICHFVVFQKRLLEGMERVYRQECEGSQDYDMVLRLTEKAQKIAHIPKLLYYWRVHRGSVSMDLSVKQYAVDAAKRAISDQLFRQEEPGSVSSNLPYQTIYKVDYVRKETPLVMIALWGEGSQQLFLDQTKKILKKTQYRPLEIAVPYPIEKITEFFEMVSFVCVEKKAREGRYEWLNRVSSQTKGEYFVHCNIRCIPETDNWIEELLMFAQRQDVCAVGPQINHKKQRIYFAGGVLDGEKESGIHVLNVGRLQNEEGYEANLKHVKNTTFLSSLCMMLSRRKMLEFSGYRPETGDYGDIDLCLRGREENNWNVWTCFAQMKYEGKEQVYAHWSQKGKFGEIWKEKLSKQDEYYHPFLKQLGKL</sequence>
<keyword evidence="2" id="KW-0808">Transferase</keyword>
<feature type="domain" description="Glycosyltransferase 2-like" evidence="1">
    <location>
        <begin position="65"/>
        <end position="180"/>
    </location>
</feature>
<dbReference type="Proteomes" id="UP000434409">
    <property type="component" value="Unassembled WGS sequence"/>
</dbReference>
<dbReference type="Gene3D" id="3.90.550.10">
    <property type="entry name" value="Spore Coat Polysaccharide Biosynthesis Protein SpsA, Chain A"/>
    <property type="match status" value="2"/>
</dbReference>
<accession>A0A6N7UXZ3</accession>
<proteinExistence type="predicted"/>
<dbReference type="InterPro" id="IPR001173">
    <property type="entry name" value="Glyco_trans_2-like"/>
</dbReference>
<comment type="caution">
    <text evidence="2">The sequence shown here is derived from an EMBL/GenBank/DDBJ whole genome shotgun (WGS) entry which is preliminary data.</text>
</comment>
<dbReference type="RefSeq" id="WP_154475841.1">
    <property type="nucleotide sequence ID" value="NZ_VULY01000018.1"/>
</dbReference>